<keyword evidence="7" id="KW-0812">Transmembrane</keyword>
<accession>A0A9Q0GHC7</accession>
<dbReference type="InterPro" id="IPR036188">
    <property type="entry name" value="FAD/NAD-bd_sf"/>
</dbReference>
<dbReference type="Proteomes" id="UP001141552">
    <property type="component" value="Unassembled WGS sequence"/>
</dbReference>
<dbReference type="EMBL" id="JAKUCV010000493">
    <property type="protein sequence ID" value="KAJ4849806.1"/>
    <property type="molecule type" value="Genomic_DNA"/>
</dbReference>
<dbReference type="PANTHER" id="PTHR23023">
    <property type="entry name" value="DIMETHYLANILINE MONOOXYGENASE"/>
    <property type="match status" value="1"/>
</dbReference>
<dbReference type="InterPro" id="IPR000960">
    <property type="entry name" value="Flavin_mOase"/>
</dbReference>
<evidence type="ECO:0000256" key="3">
    <source>
        <dbReference type="ARBA" id="ARBA00022827"/>
    </source>
</evidence>
<gene>
    <name evidence="8" type="ORF">Tsubulata_031524</name>
</gene>
<dbReference type="InterPro" id="IPR020946">
    <property type="entry name" value="Flavin_mOase-like"/>
</dbReference>
<evidence type="ECO:0000256" key="7">
    <source>
        <dbReference type="SAM" id="Phobius"/>
    </source>
</evidence>
<sequence length="515" mass="59041">MQKRIAIIGAGVSGLVACKHVMEKGFSPIIFEAKSGIGGVWSQTIESTKLQTPKNLYQFSDFAWPASVKETFPSHKQVMEYLHAYAAHFNILPRIRFNTKVTCIDYVGPAGEEEDMASWDLWSGTGGPFSPNGRWDVTVQHALDNSAPVEVYQVDFVILCIGKFSDIPNIPVFPLNEGPEVFNGQVLHSMDYAKMDADCSAKFTRGKRVAVIGFQKSAIDIAVEVANRNGTRHPCTLLFKKVYWTVPEHFLTLNFKNLNRFTEFMIHKPGEGFFIWLLAFFLSPLLWIFSKVTEFYLMWAYPLKKYKMIPGHDFIKQISSCMFTVLPANFYSRVNEGSLILKRSQGFRFWKDGLIVDGKENYIQTDIVIFATGYKGDEKLKNIFGSSYLQECIGSSAPFYRECIHPRIPQLSILGYSESPSILYTTEMRSKWLAHFLAGTFKLPRIREMEADVRNWENCIRSYAKEKYKRSCVSVLLQIYCNDQLCKDIGYNPRRKKWVLAELFAPYSPVDYKFL</sequence>
<evidence type="ECO:0000313" key="8">
    <source>
        <dbReference type="EMBL" id="KAJ4849806.1"/>
    </source>
</evidence>
<comment type="similarity">
    <text evidence="1 6">Belongs to the FMO family.</text>
</comment>
<evidence type="ECO:0000256" key="4">
    <source>
        <dbReference type="ARBA" id="ARBA00022857"/>
    </source>
</evidence>
<organism evidence="8 9">
    <name type="scientific">Turnera subulata</name>
    <dbReference type="NCBI Taxonomy" id="218843"/>
    <lineage>
        <taxon>Eukaryota</taxon>
        <taxon>Viridiplantae</taxon>
        <taxon>Streptophyta</taxon>
        <taxon>Embryophyta</taxon>
        <taxon>Tracheophyta</taxon>
        <taxon>Spermatophyta</taxon>
        <taxon>Magnoliopsida</taxon>
        <taxon>eudicotyledons</taxon>
        <taxon>Gunneridae</taxon>
        <taxon>Pentapetalae</taxon>
        <taxon>rosids</taxon>
        <taxon>fabids</taxon>
        <taxon>Malpighiales</taxon>
        <taxon>Passifloraceae</taxon>
        <taxon>Turnera</taxon>
    </lineage>
</organism>
<dbReference type="GO" id="GO:0050660">
    <property type="term" value="F:flavin adenine dinucleotide binding"/>
    <property type="evidence" value="ECO:0007669"/>
    <property type="project" value="InterPro"/>
</dbReference>
<proteinExistence type="inferred from homology"/>
<keyword evidence="4" id="KW-0521">NADP</keyword>
<feature type="transmembrane region" description="Helical" evidence="7">
    <location>
        <begin position="273"/>
        <end position="299"/>
    </location>
</feature>
<keyword evidence="7" id="KW-1133">Transmembrane helix</keyword>
<keyword evidence="6" id="KW-0503">Monooxygenase</keyword>
<dbReference type="SUPFAM" id="SSF51905">
    <property type="entry name" value="FAD/NAD(P)-binding domain"/>
    <property type="match status" value="2"/>
</dbReference>
<dbReference type="FunFam" id="3.50.50.60:FF:000169">
    <property type="entry name" value="Flavin-containing monooxygenase"/>
    <property type="match status" value="1"/>
</dbReference>
<dbReference type="InterPro" id="IPR050346">
    <property type="entry name" value="FMO-like"/>
</dbReference>
<dbReference type="OrthoDB" id="66881at2759"/>
<dbReference type="FunFam" id="3.50.50.60:FF:000403">
    <property type="entry name" value="Flavin-containing monooxygenase"/>
    <property type="match status" value="1"/>
</dbReference>
<keyword evidence="2 6" id="KW-0285">Flavoprotein</keyword>
<dbReference type="Pfam" id="PF00743">
    <property type="entry name" value="FMO-like"/>
    <property type="match status" value="2"/>
</dbReference>
<dbReference type="PIRSF" id="PIRSF000332">
    <property type="entry name" value="FMO"/>
    <property type="match status" value="1"/>
</dbReference>
<evidence type="ECO:0000256" key="5">
    <source>
        <dbReference type="ARBA" id="ARBA00023002"/>
    </source>
</evidence>
<protein>
    <recommendedName>
        <fullName evidence="6">Flavin-containing monooxygenase</fullName>
        <ecNumber evidence="6">1.-.-.-</ecNumber>
    </recommendedName>
</protein>
<dbReference type="PROSITE" id="PS51257">
    <property type="entry name" value="PROKAR_LIPOPROTEIN"/>
    <property type="match status" value="1"/>
</dbReference>
<dbReference type="AlphaFoldDB" id="A0A9Q0GHC7"/>
<reference evidence="8" key="2">
    <citation type="journal article" date="2023" name="Plants (Basel)">
        <title>Annotation of the Turnera subulata (Passifloraceae) Draft Genome Reveals the S-Locus Evolved after the Divergence of Turneroideae from Passifloroideae in a Stepwise Manner.</title>
        <authorList>
            <person name="Henning P.M."/>
            <person name="Roalson E.H."/>
            <person name="Mir W."/>
            <person name="McCubbin A.G."/>
            <person name="Shore J.S."/>
        </authorList>
    </citation>
    <scope>NUCLEOTIDE SEQUENCE</scope>
    <source>
        <strain evidence="8">F60SS</strain>
    </source>
</reference>
<keyword evidence="3 6" id="KW-0274">FAD</keyword>
<evidence type="ECO:0000313" key="9">
    <source>
        <dbReference type="Proteomes" id="UP001141552"/>
    </source>
</evidence>
<keyword evidence="7" id="KW-0472">Membrane</keyword>
<keyword evidence="9" id="KW-1185">Reference proteome</keyword>
<evidence type="ECO:0000256" key="2">
    <source>
        <dbReference type="ARBA" id="ARBA00022630"/>
    </source>
</evidence>
<reference evidence="8" key="1">
    <citation type="submission" date="2022-02" db="EMBL/GenBank/DDBJ databases">
        <authorList>
            <person name="Henning P.M."/>
            <person name="McCubbin A.G."/>
            <person name="Shore J.S."/>
        </authorList>
    </citation>
    <scope>NUCLEOTIDE SEQUENCE</scope>
    <source>
        <strain evidence="8">F60SS</strain>
        <tissue evidence="8">Leaves</tissue>
    </source>
</reference>
<comment type="caution">
    <text evidence="8">The sequence shown here is derived from an EMBL/GenBank/DDBJ whole genome shotgun (WGS) entry which is preliminary data.</text>
</comment>
<dbReference type="GO" id="GO:0050661">
    <property type="term" value="F:NADP binding"/>
    <property type="evidence" value="ECO:0007669"/>
    <property type="project" value="InterPro"/>
</dbReference>
<keyword evidence="5 6" id="KW-0560">Oxidoreductase</keyword>
<comment type="cofactor">
    <cofactor evidence="6">
        <name>FAD</name>
        <dbReference type="ChEBI" id="CHEBI:57692"/>
    </cofactor>
</comment>
<name>A0A9Q0GHC7_9ROSI</name>
<dbReference type="EC" id="1.-.-.-" evidence="6"/>
<dbReference type="Gene3D" id="3.50.50.60">
    <property type="entry name" value="FAD/NAD(P)-binding domain"/>
    <property type="match status" value="2"/>
</dbReference>
<evidence type="ECO:0000256" key="1">
    <source>
        <dbReference type="ARBA" id="ARBA00009183"/>
    </source>
</evidence>
<dbReference type="GO" id="GO:0004499">
    <property type="term" value="F:N,N-dimethylaniline monooxygenase activity"/>
    <property type="evidence" value="ECO:0007669"/>
    <property type="project" value="InterPro"/>
</dbReference>
<evidence type="ECO:0000256" key="6">
    <source>
        <dbReference type="RuleBase" id="RU361177"/>
    </source>
</evidence>